<evidence type="ECO:0000256" key="3">
    <source>
        <dbReference type="ARBA" id="ARBA00023125"/>
    </source>
</evidence>
<keyword evidence="2" id="KW-0805">Transcription regulation</keyword>
<dbReference type="Pfam" id="PF00072">
    <property type="entry name" value="Response_reg"/>
    <property type="match status" value="1"/>
</dbReference>
<dbReference type="GO" id="GO:0006355">
    <property type="term" value="P:regulation of DNA-templated transcription"/>
    <property type="evidence" value="ECO:0007669"/>
    <property type="project" value="InterPro"/>
</dbReference>
<keyword evidence="1 5" id="KW-0597">Phosphoprotein</keyword>
<feature type="modified residue" description="4-aspartylphosphate" evidence="5">
    <location>
        <position position="57"/>
    </location>
</feature>
<evidence type="ECO:0000259" key="7">
    <source>
        <dbReference type="PROSITE" id="PS50110"/>
    </source>
</evidence>
<evidence type="ECO:0000259" key="6">
    <source>
        <dbReference type="PROSITE" id="PS50043"/>
    </source>
</evidence>
<evidence type="ECO:0000313" key="8">
    <source>
        <dbReference type="EMBL" id="RRJ83539.1"/>
    </source>
</evidence>
<dbReference type="GO" id="GO:0000160">
    <property type="term" value="P:phosphorelay signal transduction system"/>
    <property type="evidence" value="ECO:0007669"/>
    <property type="project" value="InterPro"/>
</dbReference>
<evidence type="ECO:0000313" key="9">
    <source>
        <dbReference type="Proteomes" id="UP000280792"/>
    </source>
</evidence>
<name>A0A3P3VPA5_9GAMM</name>
<dbReference type="Pfam" id="PF00196">
    <property type="entry name" value="GerE"/>
    <property type="match status" value="1"/>
</dbReference>
<dbReference type="PROSITE" id="PS50043">
    <property type="entry name" value="HTH_LUXR_2"/>
    <property type="match status" value="1"/>
</dbReference>
<keyword evidence="3 8" id="KW-0238">DNA-binding</keyword>
<dbReference type="CDD" id="cd17535">
    <property type="entry name" value="REC_NarL-like"/>
    <property type="match status" value="1"/>
</dbReference>
<organism evidence="8 9">
    <name type="scientific">Aestuariirhabdus litorea</name>
    <dbReference type="NCBI Taxonomy" id="2528527"/>
    <lineage>
        <taxon>Bacteria</taxon>
        <taxon>Pseudomonadati</taxon>
        <taxon>Pseudomonadota</taxon>
        <taxon>Gammaproteobacteria</taxon>
        <taxon>Oceanospirillales</taxon>
        <taxon>Aestuariirhabdaceae</taxon>
        <taxon>Aestuariirhabdus</taxon>
    </lineage>
</organism>
<dbReference type="InterPro" id="IPR039420">
    <property type="entry name" value="WalR-like"/>
</dbReference>
<evidence type="ECO:0000256" key="2">
    <source>
        <dbReference type="ARBA" id="ARBA00023015"/>
    </source>
</evidence>
<dbReference type="EMBL" id="QWEZ01000002">
    <property type="protein sequence ID" value="RRJ83539.1"/>
    <property type="molecule type" value="Genomic_DNA"/>
</dbReference>
<sequence>MVNPIRLALADDHPLYREGVAKTIADQADFDVVGQGTTAEEAVQLAQQLLPDLMLLDISMPGSGIEAARQIAASCPVVKIVMLTVSEQDDDVMAALKAGARGYVLKGIGGAELVEVLRKVHSGDSYVSPSLAARLLSEMNAGADQAPGRDPLSELTAREEQILRLVAQGLSNKEVGLQLELQEKTVKHYMTNILQKLQVRNRVEATLIVHEHLSHNN</sequence>
<dbReference type="PANTHER" id="PTHR43214">
    <property type="entry name" value="TWO-COMPONENT RESPONSE REGULATOR"/>
    <property type="match status" value="1"/>
</dbReference>
<dbReference type="CDD" id="cd06170">
    <property type="entry name" value="LuxR_C_like"/>
    <property type="match status" value="1"/>
</dbReference>
<accession>A0A3P3VPA5</accession>
<dbReference type="InterPro" id="IPR001789">
    <property type="entry name" value="Sig_transdc_resp-reg_receiver"/>
</dbReference>
<evidence type="ECO:0000256" key="1">
    <source>
        <dbReference type="ARBA" id="ARBA00022553"/>
    </source>
</evidence>
<dbReference type="GO" id="GO:0003677">
    <property type="term" value="F:DNA binding"/>
    <property type="evidence" value="ECO:0007669"/>
    <property type="project" value="UniProtKB-KW"/>
</dbReference>
<dbReference type="PRINTS" id="PR00038">
    <property type="entry name" value="HTHLUXR"/>
</dbReference>
<dbReference type="PROSITE" id="PS50110">
    <property type="entry name" value="RESPONSE_REGULATORY"/>
    <property type="match status" value="1"/>
</dbReference>
<feature type="domain" description="HTH luxR-type" evidence="6">
    <location>
        <begin position="148"/>
        <end position="213"/>
    </location>
</feature>
<dbReference type="SMART" id="SM00421">
    <property type="entry name" value="HTH_LUXR"/>
    <property type="match status" value="1"/>
</dbReference>
<proteinExistence type="predicted"/>
<dbReference type="InterPro" id="IPR058245">
    <property type="entry name" value="NreC/VraR/RcsB-like_REC"/>
</dbReference>
<evidence type="ECO:0000256" key="4">
    <source>
        <dbReference type="ARBA" id="ARBA00023163"/>
    </source>
</evidence>
<dbReference type="SUPFAM" id="SSF52172">
    <property type="entry name" value="CheY-like"/>
    <property type="match status" value="1"/>
</dbReference>
<dbReference type="SMART" id="SM00448">
    <property type="entry name" value="REC"/>
    <property type="match status" value="1"/>
</dbReference>
<dbReference type="SUPFAM" id="SSF46894">
    <property type="entry name" value="C-terminal effector domain of the bipartite response regulators"/>
    <property type="match status" value="1"/>
</dbReference>
<dbReference type="InterPro" id="IPR000792">
    <property type="entry name" value="Tscrpt_reg_LuxR_C"/>
</dbReference>
<gene>
    <name evidence="8" type="ORF">D0544_15995</name>
</gene>
<dbReference type="InterPro" id="IPR011006">
    <property type="entry name" value="CheY-like_superfamily"/>
</dbReference>
<dbReference type="Proteomes" id="UP000280792">
    <property type="component" value="Unassembled WGS sequence"/>
</dbReference>
<keyword evidence="9" id="KW-1185">Reference proteome</keyword>
<feature type="domain" description="Response regulatory" evidence="7">
    <location>
        <begin position="6"/>
        <end position="121"/>
    </location>
</feature>
<comment type="caution">
    <text evidence="8">The sequence shown here is derived from an EMBL/GenBank/DDBJ whole genome shotgun (WGS) entry which is preliminary data.</text>
</comment>
<protein>
    <submittedName>
        <fullName evidence="8">DNA-binding response regulator</fullName>
    </submittedName>
</protein>
<dbReference type="PANTHER" id="PTHR43214:SF41">
    <property type="entry name" value="NITRATE_NITRITE RESPONSE REGULATOR PROTEIN NARP"/>
    <property type="match status" value="1"/>
</dbReference>
<dbReference type="PROSITE" id="PS00622">
    <property type="entry name" value="HTH_LUXR_1"/>
    <property type="match status" value="1"/>
</dbReference>
<evidence type="ECO:0000256" key="5">
    <source>
        <dbReference type="PROSITE-ProRule" id="PRU00169"/>
    </source>
</evidence>
<dbReference type="AlphaFoldDB" id="A0A3P3VPA5"/>
<dbReference type="InterPro" id="IPR016032">
    <property type="entry name" value="Sig_transdc_resp-reg_C-effctor"/>
</dbReference>
<dbReference type="Gene3D" id="3.40.50.2300">
    <property type="match status" value="1"/>
</dbReference>
<reference evidence="8 9" key="1">
    <citation type="submission" date="2018-08" db="EMBL/GenBank/DDBJ databases">
        <authorList>
            <person name="Khan S.A."/>
        </authorList>
    </citation>
    <scope>NUCLEOTIDE SEQUENCE [LARGE SCALE GENOMIC DNA]</scope>
    <source>
        <strain evidence="8 9">GTF-13</strain>
    </source>
</reference>
<reference evidence="8 9" key="2">
    <citation type="submission" date="2018-12" db="EMBL/GenBank/DDBJ databases">
        <title>Simiduia agarivorans gen. nov., sp. nov., a marine, agarolytic bacterium isolated from shallow coastal water from Keelung, Taiwan.</title>
        <authorList>
            <person name="Shieh W.Y."/>
        </authorList>
    </citation>
    <scope>NUCLEOTIDE SEQUENCE [LARGE SCALE GENOMIC DNA]</scope>
    <source>
        <strain evidence="8 9">GTF-13</strain>
    </source>
</reference>
<keyword evidence="4" id="KW-0804">Transcription</keyword>